<dbReference type="Pfam" id="PF26590">
    <property type="entry name" value="DUF8186_M"/>
    <property type="match status" value="1"/>
</dbReference>
<feature type="domain" description="DUF8186" evidence="4">
    <location>
        <begin position="314"/>
        <end position="470"/>
    </location>
</feature>
<accession>A0ABD6DS25</accession>
<evidence type="ECO:0000256" key="1">
    <source>
        <dbReference type="SAM" id="MobiDB-lite"/>
    </source>
</evidence>
<evidence type="ECO:0000256" key="2">
    <source>
        <dbReference type="SAM" id="Phobius"/>
    </source>
</evidence>
<feature type="transmembrane region" description="Helical" evidence="2">
    <location>
        <begin position="576"/>
        <end position="597"/>
    </location>
</feature>
<dbReference type="InterPro" id="IPR058911">
    <property type="entry name" value="DUF8186_C"/>
</dbReference>
<keyword evidence="2" id="KW-0812">Transmembrane</keyword>
<keyword evidence="2" id="KW-1133">Transmembrane helix</keyword>
<proteinExistence type="predicted"/>
<keyword evidence="2" id="KW-0472">Membrane</keyword>
<evidence type="ECO:0000313" key="7">
    <source>
        <dbReference type="Proteomes" id="UP001597034"/>
    </source>
</evidence>
<sequence>MGARWGSASPTASSRSDSPSSAQMRFEIPLAVGLLTLTLASLAVSGAAGAPDQLESPDPNNTTKPADGPAYGVNNSTFQRLWSADTDQPNLTRNAFDSWNISRPEFFRRLAMTTDVPFDRPPEAVEAWNSGDLQDFTPGNNTQSVHPDGVTLRNSEFIRDAYVATYAVQPSTILHQSNGTTHYIAPEGDVLTTADYRVRTPDDDPIGPVQRTWDISEARIERVVLKTDNETQDAGAGHTTTLHYSGMTGSPTLTVQAEVVVEVEEIIRTCDDFNGSTRRCDSSWNITVEEHSDNVTVTSRREVRVNDLSDATIERVEFDAEPERTGAILLPENMWARMTIDENGGTGVRNTYVYYTAGKENWHELTTSTAIWNESHRSSVRPLQVHAFPRPSGARVTDGLQPNWSQPRLGIDHRSATQLSAPTVPDTFHINSGEPYPTTTRLAVSSIELAADDFEQVTVHGIVRSHSRTVSAETTRTVRATNVSVTILESNATEATLQVRVRENATGAPVTTGDVQVGSASASLSGSGVAIVTVSNPPNLVEARYEPAAWWNTTQPYASSSEVEQLPLTFPSFEDLISLAVVTVLWFIPVGILLFGVDYASDGALLGIHETTTHD</sequence>
<evidence type="ECO:0000313" key="6">
    <source>
        <dbReference type="EMBL" id="MFD1648044.1"/>
    </source>
</evidence>
<organism evidence="6 7">
    <name type="scientific">Haloarchaeobius litoreus</name>
    <dbReference type="NCBI Taxonomy" id="755306"/>
    <lineage>
        <taxon>Archaea</taxon>
        <taxon>Methanobacteriati</taxon>
        <taxon>Methanobacteriota</taxon>
        <taxon>Stenosarchaea group</taxon>
        <taxon>Halobacteria</taxon>
        <taxon>Halobacteriales</taxon>
        <taxon>Halorubellaceae</taxon>
        <taxon>Haloarchaeobius</taxon>
    </lineage>
</organism>
<dbReference type="Proteomes" id="UP001597034">
    <property type="component" value="Unassembled WGS sequence"/>
</dbReference>
<feature type="compositionally biased region" description="Low complexity" evidence="1">
    <location>
        <begin position="7"/>
        <end position="21"/>
    </location>
</feature>
<feature type="domain" description="DUF8186" evidence="5">
    <location>
        <begin position="478"/>
        <end position="562"/>
    </location>
</feature>
<dbReference type="Pfam" id="PF26589">
    <property type="entry name" value="DUF8186"/>
    <property type="match status" value="1"/>
</dbReference>
<evidence type="ECO:0000259" key="3">
    <source>
        <dbReference type="Pfam" id="PF26589"/>
    </source>
</evidence>
<feature type="region of interest" description="Disordered" evidence="1">
    <location>
        <begin position="1"/>
        <end position="21"/>
    </location>
</feature>
<dbReference type="InterPro" id="IPR058499">
    <property type="entry name" value="DUF8186"/>
</dbReference>
<evidence type="ECO:0000259" key="5">
    <source>
        <dbReference type="Pfam" id="PF26591"/>
    </source>
</evidence>
<reference evidence="6 7" key="1">
    <citation type="journal article" date="2019" name="Int. J. Syst. Evol. Microbiol.">
        <title>The Global Catalogue of Microorganisms (GCM) 10K type strain sequencing project: providing services to taxonomists for standard genome sequencing and annotation.</title>
        <authorList>
            <consortium name="The Broad Institute Genomics Platform"/>
            <consortium name="The Broad Institute Genome Sequencing Center for Infectious Disease"/>
            <person name="Wu L."/>
            <person name="Ma J."/>
        </authorList>
    </citation>
    <scope>NUCLEOTIDE SEQUENCE [LARGE SCALE GENOMIC DNA]</scope>
    <source>
        <strain evidence="6 7">CGMCC 1.10390</strain>
    </source>
</reference>
<comment type="caution">
    <text evidence="6">The sequence shown here is derived from an EMBL/GenBank/DDBJ whole genome shotgun (WGS) entry which is preliminary data.</text>
</comment>
<dbReference type="AlphaFoldDB" id="A0ABD6DS25"/>
<evidence type="ECO:0000259" key="4">
    <source>
        <dbReference type="Pfam" id="PF26590"/>
    </source>
</evidence>
<name>A0ABD6DS25_9EURY</name>
<keyword evidence="7" id="KW-1185">Reference proteome</keyword>
<feature type="region of interest" description="Disordered" evidence="1">
    <location>
        <begin position="49"/>
        <end position="74"/>
    </location>
</feature>
<protein>
    <submittedName>
        <fullName evidence="6">Uncharacterized protein</fullName>
    </submittedName>
</protein>
<dbReference type="EMBL" id="JBHUDO010000004">
    <property type="protein sequence ID" value="MFD1648044.1"/>
    <property type="molecule type" value="Genomic_DNA"/>
</dbReference>
<dbReference type="InterPro" id="IPR058910">
    <property type="entry name" value="DUF8186_M"/>
</dbReference>
<feature type="domain" description="DUF8186" evidence="3">
    <location>
        <begin position="134"/>
        <end position="306"/>
    </location>
</feature>
<dbReference type="RefSeq" id="WP_256401481.1">
    <property type="nucleotide sequence ID" value="NZ_JANHJR010000004.1"/>
</dbReference>
<gene>
    <name evidence="6" type="ORF">ACFSBL_20375</name>
</gene>
<dbReference type="Pfam" id="PF26591">
    <property type="entry name" value="DUF8186_C"/>
    <property type="match status" value="1"/>
</dbReference>